<dbReference type="AlphaFoldDB" id="A0A1J1HT95"/>
<name>A0A1J1HT95_9DIPT</name>
<proteinExistence type="predicted"/>
<sequence>MKPPEMPDFFCADIFFKKIKIKFSDEMEILIFLHSIPSMELQVSRKAFRFKASLPNTTKIELETQNRRHASSHNQKYPNQLETSWHTRESFSQVLALQYSGSVSEVFIFSLVVQKTLNSLKRKKKHCESQGMSLNTGKACCRLCLAPEHECVNIFKTQAADKQPIQSKINSCVSK</sequence>
<evidence type="ECO:0000313" key="2">
    <source>
        <dbReference type="Proteomes" id="UP000183832"/>
    </source>
</evidence>
<protein>
    <submittedName>
        <fullName evidence="1">CLUMA_CG004902, isoform A</fullName>
    </submittedName>
</protein>
<dbReference type="OrthoDB" id="6077919at2759"/>
<organism evidence="1 2">
    <name type="scientific">Clunio marinus</name>
    <dbReference type="NCBI Taxonomy" id="568069"/>
    <lineage>
        <taxon>Eukaryota</taxon>
        <taxon>Metazoa</taxon>
        <taxon>Ecdysozoa</taxon>
        <taxon>Arthropoda</taxon>
        <taxon>Hexapoda</taxon>
        <taxon>Insecta</taxon>
        <taxon>Pterygota</taxon>
        <taxon>Neoptera</taxon>
        <taxon>Endopterygota</taxon>
        <taxon>Diptera</taxon>
        <taxon>Nematocera</taxon>
        <taxon>Chironomoidea</taxon>
        <taxon>Chironomidae</taxon>
        <taxon>Clunio</taxon>
    </lineage>
</organism>
<evidence type="ECO:0000313" key="1">
    <source>
        <dbReference type="EMBL" id="CRK91219.1"/>
    </source>
</evidence>
<gene>
    <name evidence="1" type="ORF">CLUMA_CG004902</name>
</gene>
<keyword evidence="2" id="KW-1185">Reference proteome</keyword>
<dbReference type="EMBL" id="CVRI01000020">
    <property type="protein sequence ID" value="CRK91219.1"/>
    <property type="molecule type" value="Genomic_DNA"/>
</dbReference>
<reference evidence="1 2" key="1">
    <citation type="submission" date="2015-04" db="EMBL/GenBank/DDBJ databases">
        <authorList>
            <person name="Syromyatnikov M.Y."/>
            <person name="Popov V.N."/>
        </authorList>
    </citation>
    <scope>NUCLEOTIDE SEQUENCE [LARGE SCALE GENOMIC DNA]</scope>
</reference>
<dbReference type="Proteomes" id="UP000183832">
    <property type="component" value="Unassembled WGS sequence"/>
</dbReference>
<dbReference type="STRING" id="568069.A0A1J1HT95"/>
<accession>A0A1J1HT95</accession>